<name>A0A5J9W4D3_9POAL</name>
<gene>
    <name evidence="4" type="ORF">EJB05_09666</name>
</gene>
<proteinExistence type="inferred from homology"/>
<evidence type="ECO:0000313" key="4">
    <source>
        <dbReference type="EMBL" id="TVU43219.1"/>
    </source>
</evidence>
<dbReference type="Gramene" id="TVU43219">
    <property type="protein sequence ID" value="TVU43219"/>
    <property type="gene ID" value="EJB05_09666"/>
</dbReference>
<dbReference type="InterPro" id="IPR036815">
    <property type="entry name" value="14-3-3_dom_sf"/>
</dbReference>
<feature type="domain" description="14-3-3" evidence="3">
    <location>
        <begin position="4"/>
        <end position="231"/>
    </location>
</feature>
<dbReference type="SUPFAM" id="SSF48445">
    <property type="entry name" value="14-3-3 protein"/>
    <property type="match status" value="1"/>
</dbReference>
<comment type="caution">
    <text evidence="4">The sequence shown here is derived from an EMBL/GenBank/DDBJ whole genome shotgun (WGS) entry which is preliminary data.</text>
</comment>
<feature type="compositionally biased region" description="Polar residues" evidence="2">
    <location>
        <begin position="231"/>
        <end position="242"/>
    </location>
</feature>
<keyword evidence="5" id="KW-1185">Reference proteome</keyword>
<dbReference type="Pfam" id="PF00244">
    <property type="entry name" value="14-3-3"/>
    <property type="match status" value="1"/>
</dbReference>
<feature type="region of interest" description="Disordered" evidence="2">
    <location>
        <begin position="225"/>
        <end position="247"/>
    </location>
</feature>
<dbReference type="EMBL" id="RWGY01000005">
    <property type="protein sequence ID" value="TVU43219.1"/>
    <property type="molecule type" value="Genomic_DNA"/>
</dbReference>
<organism evidence="4 5">
    <name type="scientific">Eragrostis curvula</name>
    <name type="common">weeping love grass</name>
    <dbReference type="NCBI Taxonomy" id="38414"/>
    <lineage>
        <taxon>Eukaryota</taxon>
        <taxon>Viridiplantae</taxon>
        <taxon>Streptophyta</taxon>
        <taxon>Embryophyta</taxon>
        <taxon>Tracheophyta</taxon>
        <taxon>Spermatophyta</taxon>
        <taxon>Magnoliopsida</taxon>
        <taxon>Liliopsida</taxon>
        <taxon>Poales</taxon>
        <taxon>Poaceae</taxon>
        <taxon>PACMAD clade</taxon>
        <taxon>Chloridoideae</taxon>
        <taxon>Eragrostideae</taxon>
        <taxon>Eragrostidinae</taxon>
        <taxon>Eragrostis</taxon>
    </lineage>
</organism>
<dbReference type="PIRSF" id="PIRSF000868">
    <property type="entry name" value="14-3-3"/>
    <property type="match status" value="1"/>
</dbReference>
<evidence type="ECO:0000313" key="5">
    <source>
        <dbReference type="Proteomes" id="UP000324897"/>
    </source>
</evidence>
<dbReference type="OrthoDB" id="10260625at2759"/>
<sequence>MDPRQELLFRATVAEKAKRYQEVVDAMNHIAMLDVELTLQDRNLFSLGYKKVTAEKRASMKALMYFEVEEGKGNESRMKMATEFRQKVEAELDNLCNNVINTIDKHLLPYSSDAESKAFYYQMYLAEFKIQSEYSEVNASNIAEINLSPAHPVRLGLALNVSVFYHDLLDSSDRALQLAKQAIEDAVPNLWLLDGDSYNHSSMILQLMGNNLALWNLNSNMDVEAEDTQEGTEMSGTPSDSNMDVDAENTLECIRKSGAAGNSAECDEDAK</sequence>
<dbReference type="PRINTS" id="PR00305">
    <property type="entry name" value="1433ZETA"/>
</dbReference>
<evidence type="ECO:0000256" key="2">
    <source>
        <dbReference type="SAM" id="MobiDB-lite"/>
    </source>
</evidence>
<dbReference type="SMART" id="SM00101">
    <property type="entry name" value="14_3_3"/>
    <property type="match status" value="1"/>
</dbReference>
<evidence type="ECO:0000256" key="1">
    <source>
        <dbReference type="ARBA" id="ARBA00006141"/>
    </source>
</evidence>
<dbReference type="InterPro" id="IPR023410">
    <property type="entry name" value="14-3-3_domain"/>
</dbReference>
<dbReference type="Proteomes" id="UP000324897">
    <property type="component" value="Unassembled WGS sequence"/>
</dbReference>
<dbReference type="AlphaFoldDB" id="A0A5J9W4D3"/>
<dbReference type="Gene3D" id="1.20.190.20">
    <property type="entry name" value="14-3-3 domain"/>
    <property type="match status" value="1"/>
</dbReference>
<evidence type="ECO:0000259" key="3">
    <source>
        <dbReference type="SMART" id="SM00101"/>
    </source>
</evidence>
<comment type="similarity">
    <text evidence="1">Belongs to the 14-3-3 family.</text>
</comment>
<dbReference type="InterPro" id="IPR000308">
    <property type="entry name" value="14-3-3"/>
</dbReference>
<dbReference type="PANTHER" id="PTHR18860">
    <property type="entry name" value="14-3-3 PROTEIN"/>
    <property type="match status" value="1"/>
</dbReference>
<accession>A0A5J9W4D3</accession>
<reference evidence="4 5" key="1">
    <citation type="journal article" date="2019" name="Sci. Rep.">
        <title>A high-quality genome of Eragrostis curvula grass provides insights into Poaceae evolution and supports new strategies to enhance forage quality.</title>
        <authorList>
            <person name="Carballo J."/>
            <person name="Santos B.A.C.M."/>
            <person name="Zappacosta D."/>
            <person name="Garbus I."/>
            <person name="Selva J.P."/>
            <person name="Gallo C.A."/>
            <person name="Diaz A."/>
            <person name="Albertini E."/>
            <person name="Caccamo M."/>
            <person name="Echenique V."/>
        </authorList>
    </citation>
    <scope>NUCLEOTIDE SEQUENCE [LARGE SCALE GENOMIC DNA]</scope>
    <source>
        <strain evidence="5">cv. Victoria</strain>
        <tissue evidence="4">Leaf</tissue>
    </source>
</reference>
<protein>
    <recommendedName>
        <fullName evidence="3">14-3-3 domain-containing protein</fullName>
    </recommendedName>
</protein>